<name>A0ABN1EYE7_9PROT</name>
<evidence type="ECO:0000256" key="3">
    <source>
        <dbReference type="ARBA" id="ARBA00022723"/>
    </source>
</evidence>
<dbReference type="EMBL" id="BAAADD010000007">
    <property type="protein sequence ID" value="GAA0577720.1"/>
    <property type="molecule type" value="Genomic_DNA"/>
</dbReference>
<keyword evidence="3" id="KW-0479">Metal-binding</keyword>
<dbReference type="Gene3D" id="3.60.21.10">
    <property type="match status" value="1"/>
</dbReference>
<evidence type="ECO:0000256" key="5">
    <source>
        <dbReference type="ARBA" id="ARBA00023211"/>
    </source>
</evidence>
<dbReference type="InterPro" id="IPR043461">
    <property type="entry name" value="LpxH-like"/>
</dbReference>
<gene>
    <name evidence="7" type="ORF">GCM10008942_28260</name>
</gene>
<evidence type="ECO:0000313" key="7">
    <source>
        <dbReference type="EMBL" id="GAA0577720.1"/>
    </source>
</evidence>
<evidence type="ECO:0000259" key="6">
    <source>
        <dbReference type="Pfam" id="PF00149"/>
    </source>
</evidence>
<accession>A0ABN1EYE7</accession>
<protein>
    <submittedName>
        <fullName evidence="7">UDP-2,3-diacylglucosamine diphosphatase</fullName>
    </submittedName>
</protein>
<proteinExistence type="predicted"/>
<keyword evidence="2" id="KW-0997">Cell inner membrane</keyword>
<dbReference type="InterPro" id="IPR004843">
    <property type="entry name" value="Calcineurin-like_PHP"/>
</dbReference>
<evidence type="ECO:0000256" key="1">
    <source>
        <dbReference type="ARBA" id="ARBA00022475"/>
    </source>
</evidence>
<evidence type="ECO:0000313" key="8">
    <source>
        <dbReference type="Proteomes" id="UP001499951"/>
    </source>
</evidence>
<dbReference type="PANTHER" id="PTHR34990">
    <property type="entry name" value="UDP-2,3-DIACYLGLUCOSAMINE HYDROLASE-RELATED"/>
    <property type="match status" value="1"/>
</dbReference>
<keyword evidence="4" id="KW-0472">Membrane</keyword>
<dbReference type="CDD" id="cd07398">
    <property type="entry name" value="MPP_YbbF-LpxH"/>
    <property type="match status" value="1"/>
</dbReference>
<keyword evidence="8" id="KW-1185">Reference proteome</keyword>
<comment type="caution">
    <text evidence="7">The sequence shown here is derived from an EMBL/GenBank/DDBJ whole genome shotgun (WGS) entry which is preliminary data.</text>
</comment>
<keyword evidence="5" id="KW-0464">Manganese</keyword>
<dbReference type="PANTHER" id="PTHR34990:SF2">
    <property type="entry name" value="BLL8164 PROTEIN"/>
    <property type="match status" value="1"/>
</dbReference>
<feature type="domain" description="Calcineurin-like phosphoesterase" evidence="6">
    <location>
        <begin position="36"/>
        <end position="235"/>
    </location>
</feature>
<dbReference type="SUPFAM" id="SSF56300">
    <property type="entry name" value="Metallo-dependent phosphatases"/>
    <property type="match status" value="1"/>
</dbReference>
<evidence type="ECO:0000256" key="2">
    <source>
        <dbReference type="ARBA" id="ARBA00022519"/>
    </source>
</evidence>
<dbReference type="Pfam" id="PF00149">
    <property type="entry name" value="Metallophos"/>
    <property type="match status" value="1"/>
</dbReference>
<sequence>MGVRDWHVLAFLRLPQAGRPRASGRYSAGPIGRRHRTIFLSDVHLGTRGCKAELLADFLAVNSCDTLYLVGDIIDGWQLKRRWYWTADQTRVVHEILKKADTGTRVVYIPGNHDEFLRSYVGRTLAGIEIKAEAIHETADGKKLWVLHGDVFDSVIGYAKWLAHIGDRAYTLALALNDRLHDFRRRSGLPYWSLSAHLKRVVKNAVEYVSRYEEIVARAAAAKGVDGVCCGHIHHAEIRKIGAIQYLNDGDWVESCTALVEDGCGHLEILRWATSTPVADPTAATEGEVALIPA</sequence>
<keyword evidence="1" id="KW-1003">Cell membrane</keyword>
<dbReference type="RefSeq" id="WP_166936147.1">
    <property type="nucleotide sequence ID" value="NZ_BAAADD010000007.1"/>
</dbReference>
<dbReference type="Proteomes" id="UP001499951">
    <property type="component" value="Unassembled WGS sequence"/>
</dbReference>
<evidence type="ECO:0000256" key="4">
    <source>
        <dbReference type="ARBA" id="ARBA00023136"/>
    </source>
</evidence>
<reference evidence="7 8" key="1">
    <citation type="journal article" date="2019" name="Int. J. Syst. Evol. Microbiol.">
        <title>The Global Catalogue of Microorganisms (GCM) 10K type strain sequencing project: providing services to taxonomists for standard genome sequencing and annotation.</title>
        <authorList>
            <consortium name="The Broad Institute Genomics Platform"/>
            <consortium name="The Broad Institute Genome Sequencing Center for Infectious Disease"/>
            <person name="Wu L."/>
            <person name="Ma J."/>
        </authorList>
    </citation>
    <scope>NUCLEOTIDE SEQUENCE [LARGE SCALE GENOMIC DNA]</scope>
    <source>
        <strain evidence="7 8">JCM 15089</strain>
    </source>
</reference>
<organism evidence="7 8">
    <name type="scientific">Rhizomicrobium electricum</name>
    <dbReference type="NCBI Taxonomy" id="480070"/>
    <lineage>
        <taxon>Bacteria</taxon>
        <taxon>Pseudomonadati</taxon>
        <taxon>Pseudomonadota</taxon>
        <taxon>Alphaproteobacteria</taxon>
        <taxon>Micropepsales</taxon>
        <taxon>Micropepsaceae</taxon>
        <taxon>Rhizomicrobium</taxon>
    </lineage>
</organism>
<dbReference type="InterPro" id="IPR029052">
    <property type="entry name" value="Metallo-depent_PP-like"/>
</dbReference>